<dbReference type="GO" id="GO:0036503">
    <property type="term" value="P:ERAD pathway"/>
    <property type="evidence" value="ECO:0007669"/>
    <property type="project" value="TreeGrafter"/>
</dbReference>
<evidence type="ECO:0000259" key="4">
    <source>
        <dbReference type="PROSITE" id="PS50076"/>
    </source>
</evidence>
<feature type="domain" description="J" evidence="4">
    <location>
        <begin position="20"/>
        <end position="83"/>
    </location>
</feature>
<organism evidence="5 6">
    <name type="scientific">Novymonas esmeraldas</name>
    <dbReference type="NCBI Taxonomy" id="1808958"/>
    <lineage>
        <taxon>Eukaryota</taxon>
        <taxon>Discoba</taxon>
        <taxon>Euglenozoa</taxon>
        <taxon>Kinetoplastea</taxon>
        <taxon>Metakinetoplastina</taxon>
        <taxon>Trypanosomatida</taxon>
        <taxon>Trypanosomatidae</taxon>
        <taxon>Novymonas</taxon>
    </lineage>
</organism>
<keyword evidence="1" id="KW-0143">Chaperone</keyword>
<dbReference type="CDD" id="cd06257">
    <property type="entry name" value="DnaJ"/>
    <property type="match status" value="1"/>
</dbReference>
<dbReference type="EMBL" id="JAECZO010000013">
    <property type="protein sequence ID" value="KAK7201295.1"/>
    <property type="molecule type" value="Genomic_DNA"/>
</dbReference>
<dbReference type="InterPro" id="IPR036869">
    <property type="entry name" value="J_dom_sf"/>
</dbReference>
<evidence type="ECO:0000256" key="1">
    <source>
        <dbReference type="ARBA" id="ARBA00023186"/>
    </source>
</evidence>
<dbReference type="PROSITE" id="PS50076">
    <property type="entry name" value="DNAJ_2"/>
    <property type="match status" value="1"/>
</dbReference>
<gene>
    <name evidence="5" type="ORF">NESM_000191400</name>
</gene>
<name>A0AAW0F421_9TRYP</name>
<dbReference type="Proteomes" id="UP001430356">
    <property type="component" value="Unassembled WGS sequence"/>
</dbReference>
<dbReference type="InterPro" id="IPR001623">
    <property type="entry name" value="DnaJ_domain"/>
</dbReference>
<dbReference type="SMART" id="SM00271">
    <property type="entry name" value="DnaJ"/>
    <property type="match status" value="1"/>
</dbReference>
<feature type="compositionally biased region" description="Gly residues" evidence="2">
    <location>
        <begin position="85"/>
        <end position="95"/>
    </location>
</feature>
<dbReference type="PANTHER" id="PTHR44360">
    <property type="entry name" value="DNAJ HOMOLOG SUBFAMILY B MEMBER 9"/>
    <property type="match status" value="1"/>
</dbReference>
<keyword evidence="6" id="KW-1185">Reference proteome</keyword>
<accession>A0AAW0F421</accession>
<feature type="region of interest" description="Disordered" evidence="2">
    <location>
        <begin position="77"/>
        <end position="116"/>
    </location>
</feature>
<dbReference type="InterPro" id="IPR051948">
    <property type="entry name" value="Hsp70_co-chaperone_J-domain"/>
</dbReference>
<evidence type="ECO:0000313" key="6">
    <source>
        <dbReference type="Proteomes" id="UP001430356"/>
    </source>
</evidence>
<proteinExistence type="predicted"/>
<dbReference type="GO" id="GO:0051787">
    <property type="term" value="F:misfolded protein binding"/>
    <property type="evidence" value="ECO:0007669"/>
    <property type="project" value="TreeGrafter"/>
</dbReference>
<keyword evidence="3" id="KW-1133">Transmembrane helix</keyword>
<evidence type="ECO:0000313" key="5">
    <source>
        <dbReference type="EMBL" id="KAK7201295.1"/>
    </source>
</evidence>
<protein>
    <submittedName>
        <fullName evidence="5">DnaJ domain containing protein</fullName>
    </submittedName>
</protein>
<dbReference type="Pfam" id="PF00226">
    <property type="entry name" value="DnaJ"/>
    <property type="match status" value="1"/>
</dbReference>
<keyword evidence="3" id="KW-0812">Transmembrane</keyword>
<dbReference type="Gene3D" id="1.10.287.110">
    <property type="entry name" value="DnaJ domain"/>
    <property type="match status" value="1"/>
</dbReference>
<comment type="caution">
    <text evidence="5">The sequence shown here is derived from an EMBL/GenBank/DDBJ whole genome shotgun (WGS) entry which is preliminary data.</text>
</comment>
<sequence length="433" mass="48998">MLRRTLRFLGTQSEHCGPLTPHQVLGVTPETPFEEVRQRFYELTKRYHPDVSDGDPVKFREINSAYRLLRAQHRQAATTNSAGGATAGGVGGGASSSGYRQRATEEPPTGGAFWAERNERVRKANEQREQQRWAAEDRDRHQTRRKRGFFGEMLVLFNGSEIAISIGSVVLVLLYSMERYHTVNRMLAEKRQRLKNMDEGLPPPMPLEVDKSLSDKYCTPPESQELQIDALRIREESNYRRATQRKFEDFREFMFVYDPEAIASRKVASSRFSYQYMHEADIPKRCPIVREFHSESRTDNYATVQKEVEEAIRTTPWTAPDAGYAGALVAKGLSSIAMNSPNTTKWTFIEYTDLDKGHKGATTTCLAALRNLRFEQTGMCQRVTVTGKSELQPGLATQRERDLKSGVLTRSALVSGGPLPVGDLSRPLELMKL</sequence>
<evidence type="ECO:0000256" key="3">
    <source>
        <dbReference type="SAM" id="Phobius"/>
    </source>
</evidence>
<evidence type="ECO:0000256" key="2">
    <source>
        <dbReference type="SAM" id="MobiDB-lite"/>
    </source>
</evidence>
<feature type="transmembrane region" description="Helical" evidence="3">
    <location>
        <begin position="154"/>
        <end position="177"/>
    </location>
</feature>
<dbReference type="SUPFAM" id="SSF46565">
    <property type="entry name" value="Chaperone J-domain"/>
    <property type="match status" value="1"/>
</dbReference>
<dbReference type="PANTHER" id="PTHR44360:SF1">
    <property type="entry name" value="DNAJ HOMOLOG SUBFAMILY B MEMBER 9"/>
    <property type="match status" value="1"/>
</dbReference>
<reference evidence="5 6" key="1">
    <citation type="journal article" date="2021" name="MBio">
        <title>A New Model Trypanosomatid, Novymonas esmeraldas: Genomic Perception of Its 'Candidatus Pandoraea novymonadis' Endosymbiont.</title>
        <authorList>
            <person name="Zakharova A."/>
            <person name="Saura A."/>
            <person name="Butenko A."/>
            <person name="Podesvova L."/>
            <person name="Warmusova S."/>
            <person name="Kostygov A.Y."/>
            <person name="Nenarokova A."/>
            <person name="Lukes J."/>
            <person name="Opperdoes F.R."/>
            <person name="Yurchenko V."/>
        </authorList>
    </citation>
    <scope>NUCLEOTIDE SEQUENCE [LARGE SCALE GENOMIC DNA]</scope>
    <source>
        <strain evidence="5 6">E262AT.01</strain>
    </source>
</reference>
<keyword evidence="3" id="KW-0472">Membrane</keyword>
<dbReference type="AlphaFoldDB" id="A0AAW0F421"/>
<dbReference type="GO" id="GO:0005783">
    <property type="term" value="C:endoplasmic reticulum"/>
    <property type="evidence" value="ECO:0007669"/>
    <property type="project" value="TreeGrafter"/>
</dbReference>
<dbReference type="GO" id="GO:0051087">
    <property type="term" value="F:protein-folding chaperone binding"/>
    <property type="evidence" value="ECO:0007669"/>
    <property type="project" value="TreeGrafter"/>
</dbReference>